<dbReference type="PANTHER" id="PTHR48001">
    <property type="entry name" value="OLFACTORY RECEPTOR"/>
    <property type="match status" value="1"/>
</dbReference>
<evidence type="ECO:0000256" key="5">
    <source>
        <dbReference type="ARBA" id="ARBA00022692"/>
    </source>
</evidence>
<evidence type="ECO:0000256" key="3">
    <source>
        <dbReference type="ARBA" id="ARBA00010663"/>
    </source>
</evidence>
<keyword evidence="10" id="KW-0807">Transducer</keyword>
<comment type="caution">
    <text evidence="11">The sequence shown here is derived from an EMBL/GenBank/DDBJ whole genome shotgun (WGS) entry which is preliminary data.</text>
</comment>
<evidence type="ECO:0000256" key="2">
    <source>
        <dbReference type="ARBA" id="ARBA00004651"/>
    </source>
</evidence>
<keyword evidence="4" id="KW-1003">Cell membrane</keyword>
<evidence type="ECO:0000256" key="9">
    <source>
        <dbReference type="ARBA" id="ARBA00023170"/>
    </source>
</evidence>
<evidence type="ECO:0000256" key="10">
    <source>
        <dbReference type="ARBA" id="ARBA00023224"/>
    </source>
</evidence>
<comment type="similarity">
    <text evidence="3">Belongs to the G-protein coupled receptor 1 family.</text>
</comment>
<dbReference type="Proteomes" id="UP000242450">
    <property type="component" value="Chromosome 11"/>
</dbReference>
<evidence type="ECO:0000256" key="8">
    <source>
        <dbReference type="ARBA" id="ARBA00023136"/>
    </source>
</evidence>
<keyword evidence="9" id="KW-0675">Receptor</keyword>
<accession>A0A212CX33</accession>
<keyword evidence="5" id="KW-0812">Transmembrane</keyword>
<dbReference type="EMBL" id="MKHE01000011">
    <property type="protein sequence ID" value="OWK10550.1"/>
    <property type="molecule type" value="Genomic_DNA"/>
</dbReference>
<dbReference type="SUPFAM" id="SSF81321">
    <property type="entry name" value="Family A G protein-coupled receptor-like"/>
    <property type="match status" value="1"/>
</dbReference>
<sequence>MSRCGAHHLLEWLGRKEKHLDKEPVSTYTVRDHVATIVYTVLSSMLNPFIYSLRNKDLNQGLRKLLGRRKPQAAPP</sequence>
<keyword evidence="12" id="KW-1185">Reference proteome</keyword>
<reference evidence="11 12" key="1">
    <citation type="journal article" date="2018" name="Mol. Genet. Genomics">
        <title>The red deer Cervus elaphus genome CerEla1.0: sequencing, annotating, genes, and chromosomes.</title>
        <authorList>
            <person name="Bana N.A."/>
            <person name="Nyiri A."/>
            <person name="Nagy J."/>
            <person name="Frank K."/>
            <person name="Nagy T."/>
            <person name="Steger V."/>
            <person name="Schiller M."/>
            <person name="Lakatos P."/>
            <person name="Sugar L."/>
            <person name="Horn P."/>
            <person name="Barta E."/>
            <person name="Orosz L."/>
        </authorList>
    </citation>
    <scope>NUCLEOTIDE SEQUENCE [LARGE SCALE GENOMIC DNA]</scope>
    <source>
        <strain evidence="11">Hungarian</strain>
    </source>
</reference>
<dbReference type="GO" id="GO:0004930">
    <property type="term" value="F:G protein-coupled receptor activity"/>
    <property type="evidence" value="ECO:0007669"/>
    <property type="project" value="UniProtKB-KW"/>
</dbReference>
<evidence type="ECO:0000256" key="4">
    <source>
        <dbReference type="ARBA" id="ARBA00022475"/>
    </source>
</evidence>
<dbReference type="FunFam" id="1.10.1220.70:FF:000001">
    <property type="entry name" value="Olfactory receptor"/>
    <property type="match status" value="1"/>
</dbReference>
<evidence type="ECO:0000313" key="12">
    <source>
        <dbReference type="Proteomes" id="UP000242450"/>
    </source>
</evidence>
<evidence type="ECO:0008006" key="13">
    <source>
        <dbReference type="Google" id="ProtNLM"/>
    </source>
</evidence>
<comment type="function">
    <text evidence="1">Putative odorant or sperm cell receptor.</text>
</comment>
<evidence type="ECO:0000256" key="6">
    <source>
        <dbReference type="ARBA" id="ARBA00022989"/>
    </source>
</evidence>
<proteinExistence type="inferred from homology"/>
<organism evidence="11 12">
    <name type="scientific">Cervus elaphus hippelaphus</name>
    <name type="common">European red deer</name>
    <dbReference type="NCBI Taxonomy" id="46360"/>
    <lineage>
        <taxon>Eukaryota</taxon>
        <taxon>Metazoa</taxon>
        <taxon>Chordata</taxon>
        <taxon>Craniata</taxon>
        <taxon>Vertebrata</taxon>
        <taxon>Euteleostomi</taxon>
        <taxon>Mammalia</taxon>
        <taxon>Eutheria</taxon>
        <taxon>Laurasiatheria</taxon>
        <taxon>Artiodactyla</taxon>
        <taxon>Ruminantia</taxon>
        <taxon>Pecora</taxon>
        <taxon>Cervidae</taxon>
        <taxon>Cervinae</taxon>
        <taxon>Cervus</taxon>
    </lineage>
</organism>
<comment type="subcellular location">
    <subcellularLocation>
        <location evidence="2">Cell membrane</location>
        <topology evidence="2">Multi-pass membrane protein</topology>
    </subcellularLocation>
</comment>
<keyword evidence="7" id="KW-0297">G-protein coupled receptor</keyword>
<dbReference type="AlphaFoldDB" id="A0A212CX33"/>
<evidence type="ECO:0000313" key="11">
    <source>
        <dbReference type="EMBL" id="OWK10550.1"/>
    </source>
</evidence>
<evidence type="ECO:0000256" key="1">
    <source>
        <dbReference type="ARBA" id="ARBA00003929"/>
    </source>
</evidence>
<dbReference type="GO" id="GO:0005886">
    <property type="term" value="C:plasma membrane"/>
    <property type="evidence" value="ECO:0007669"/>
    <property type="project" value="UniProtKB-SubCell"/>
</dbReference>
<gene>
    <name evidence="11" type="ORF">Celaphus_00005262</name>
</gene>
<dbReference type="OrthoDB" id="9615015at2759"/>
<dbReference type="Gene3D" id="1.10.1220.70">
    <property type="match status" value="1"/>
</dbReference>
<keyword evidence="8" id="KW-0472">Membrane</keyword>
<name>A0A212CX33_CEREH</name>
<protein>
    <recommendedName>
        <fullName evidence="13">G-protein coupled receptors family 1 profile domain-containing protein</fullName>
    </recommendedName>
</protein>
<evidence type="ECO:0000256" key="7">
    <source>
        <dbReference type="ARBA" id="ARBA00023040"/>
    </source>
</evidence>
<keyword evidence="6" id="KW-1133">Transmembrane helix</keyword>